<feature type="transmembrane region" description="Helical" evidence="2">
    <location>
        <begin position="289"/>
        <end position="307"/>
    </location>
</feature>
<dbReference type="RefSeq" id="WP_043874220.1">
    <property type="nucleotide sequence ID" value="NZ_CCVW01000002.1"/>
</dbReference>
<keyword evidence="2" id="KW-0812">Transmembrane</keyword>
<dbReference type="SUPFAM" id="SSF52540">
    <property type="entry name" value="P-loop containing nucleoside triphosphate hydrolases"/>
    <property type="match status" value="1"/>
</dbReference>
<dbReference type="CDD" id="cd00882">
    <property type="entry name" value="Ras_like_GTPase"/>
    <property type="match status" value="1"/>
</dbReference>
<dbReference type="InterPro" id="IPR001806">
    <property type="entry name" value="Small_GTPase"/>
</dbReference>
<dbReference type="Proteomes" id="UP000044071">
    <property type="component" value="Unassembled WGS sequence"/>
</dbReference>
<dbReference type="AlphaFoldDB" id="A0A078KXM9"/>
<reference evidence="3 4" key="1">
    <citation type="submission" date="2014-06" db="EMBL/GenBank/DDBJ databases">
        <authorList>
            <person name="Urmite Genomes Urmite Genomes"/>
        </authorList>
    </citation>
    <scope>NUCLEOTIDE SEQUENCE [LARGE SCALE GENOMIC DNA]</scope>
</reference>
<dbReference type="InterPro" id="IPR005225">
    <property type="entry name" value="Small_GTP-bd"/>
</dbReference>
<dbReference type="NCBIfam" id="TIGR00231">
    <property type="entry name" value="small_GTP"/>
    <property type="match status" value="1"/>
</dbReference>
<dbReference type="PRINTS" id="PR00449">
    <property type="entry name" value="RASTRNSFRMNG"/>
</dbReference>
<keyword evidence="1" id="KW-0547">Nucleotide-binding</keyword>
<name>A0A078KXM9_9GAMM</name>
<dbReference type="EMBL" id="CCSB01000002">
    <property type="protein sequence ID" value="CDZ77731.1"/>
    <property type="molecule type" value="Genomic_DNA"/>
</dbReference>
<keyword evidence="2" id="KW-0472">Membrane</keyword>
<dbReference type="Pfam" id="PF00071">
    <property type="entry name" value="Ras"/>
    <property type="match status" value="1"/>
</dbReference>
<dbReference type="InterPro" id="IPR027417">
    <property type="entry name" value="P-loop_NTPase"/>
</dbReference>
<organism evidence="3 4">
    <name type="scientific">Legionella massiliensis</name>
    <dbReference type="NCBI Taxonomy" id="1034943"/>
    <lineage>
        <taxon>Bacteria</taxon>
        <taxon>Pseudomonadati</taxon>
        <taxon>Pseudomonadota</taxon>
        <taxon>Gammaproteobacteria</taxon>
        <taxon>Legionellales</taxon>
        <taxon>Legionellaceae</taxon>
        <taxon>Legionella</taxon>
    </lineage>
</organism>
<dbReference type="GO" id="GO:0005525">
    <property type="term" value="F:GTP binding"/>
    <property type="evidence" value="ECO:0007669"/>
    <property type="project" value="InterPro"/>
</dbReference>
<accession>A0A078KXM9</accession>
<dbReference type="STRING" id="1034943.BN59_02021"/>
<dbReference type="SMART" id="SM00175">
    <property type="entry name" value="RAB"/>
    <property type="match status" value="1"/>
</dbReference>
<keyword evidence="2" id="KW-1133">Transmembrane helix</keyword>
<evidence type="ECO:0000256" key="2">
    <source>
        <dbReference type="SAM" id="Phobius"/>
    </source>
</evidence>
<dbReference type="Gene3D" id="3.40.50.300">
    <property type="entry name" value="P-loop containing nucleotide triphosphate hydrolases"/>
    <property type="match status" value="1"/>
</dbReference>
<dbReference type="eggNOG" id="COG1100">
    <property type="taxonomic scope" value="Bacteria"/>
</dbReference>
<feature type="transmembrane region" description="Helical" evidence="2">
    <location>
        <begin position="265"/>
        <end position="283"/>
    </location>
</feature>
<dbReference type="OrthoDB" id="5639734at2"/>
<protein>
    <submittedName>
        <fullName evidence="3">GTPase Era</fullName>
    </submittedName>
</protein>
<evidence type="ECO:0000313" key="4">
    <source>
        <dbReference type="Proteomes" id="UP000044071"/>
    </source>
</evidence>
<evidence type="ECO:0000256" key="1">
    <source>
        <dbReference type="ARBA" id="ARBA00022741"/>
    </source>
</evidence>
<evidence type="ECO:0000313" key="3">
    <source>
        <dbReference type="EMBL" id="CDZ77731.1"/>
    </source>
</evidence>
<gene>
    <name evidence="3" type="ORF">BN59_02021</name>
</gene>
<keyword evidence="4" id="KW-1185">Reference proteome</keyword>
<sequence length="339" mass="36850">MTVVSVTFLGKANSGKSYLINRLKNNSFAESPSDNTGVFYLIARKGDAKLEIWDIRGKVMPLLAKRYLQGCNTCVYTIDLSATVDEEQLAADIAMIRETAPDTVLILAGCKNDLEQQVTPEQLASLQAKYNIDQVFTTSARTGEGVDELLSTVANQGSLHKVKASLMSQPNLDCLTLDDIKRLLDKKGPLYEALVNLESLIRDLPESYHNTINHAMVDLITTLHNPKKDRNKAVEDFVLTCNDVLLSARQLGFNRESLGKISNGVLLLAAAALVTVAATSFVFGFGILTVLLGGLLGAGTASAYLLVKRGMFAEKFNSSLDEINNAVSCDNNFIGIEVR</sequence>
<dbReference type="PANTHER" id="PTHR47978">
    <property type="match status" value="1"/>
</dbReference>
<dbReference type="GO" id="GO:0003924">
    <property type="term" value="F:GTPase activity"/>
    <property type="evidence" value="ECO:0007669"/>
    <property type="project" value="InterPro"/>
</dbReference>
<proteinExistence type="predicted"/>